<reference evidence="2 3" key="1">
    <citation type="submission" date="2018-04" db="EMBL/GenBank/DDBJ databases">
        <title>Genomic Encyclopedia of Archaeal and Bacterial Type Strains, Phase II (KMG-II): from individual species to whole genera.</title>
        <authorList>
            <person name="Goeker M."/>
        </authorList>
    </citation>
    <scope>NUCLEOTIDE SEQUENCE [LARGE SCALE GENOMIC DNA]</scope>
    <source>
        <strain evidence="2 3">DSM 28823</strain>
    </source>
</reference>
<protein>
    <recommendedName>
        <fullName evidence="4">Carboxypeptidase-like protein</fullName>
    </recommendedName>
</protein>
<keyword evidence="1" id="KW-0732">Signal</keyword>
<accession>A0A2T5C177</accession>
<name>A0A2T5C177_9BACT</name>
<sequence>MRIVFSLIILCCIILPGRVWAQDDDELIDPVLIYLKARLVDADDGSPVSYAHIVNMRTRGGTTTDVNGYFSLEMLNVDSLGLSAMGYMRDFVHIPYSYNPDSVLRVYARPLRVAIGEVKVTGEGKKVNMDGVGTGKPSDLDPTLRGDAFNKKPSVLAAIFSPASFLQYHLSKREKEKRNVRAAMISDAQWQRLSKYYNKDVVMAITGLTYAEADTFMIYFNQKNVLTAHSNEYDVRDAILKQYLLYQQEQFDGAAELKPE</sequence>
<gene>
    <name evidence="2" type="ORF">C8N47_10998</name>
</gene>
<keyword evidence="3" id="KW-1185">Reference proteome</keyword>
<comment type="caution">
    <text evidence="2">The sequence shown here is derived from an EMBL/GenBank/DDBJ whole genome shotgun (WGS) entry which is preliminary data.</text>
</comment>
<organism evidence="2 3">
    <name type="scientific">Mangrovibacterium marinum</name>
    <dbReference type="NCBI Taxonomy" id="1639118"/>
    <lineage>
        <taxon>Bacteria</taxon>
        <taxon>Pseudomonadati</taxon>
        <taxon>Bacteroidota</taxon>
        <taxon>Bacteroidia</taxon>
        <taxon>Marinilabiliales</taxon>
        <taxon>Prolixibacteraceae</taxon>
        <taxon>Mangrovibacterium</taxon>
    </lineage>
</organism>
<dbReference type="Proteomes" id="UP000243525">
    <property type="component" value="Unassembled WGS sequence"/>
</dbReference>
<dbReference type="InterPro" id="IPR008969">
    <property type="entry name" value="CarboxyPept-like_regulatory"/>
</dbReference>
<evidence type="ECO:0000313" key="3">
    <source>
        <dbReference type="Proteomes" id="UP000243525"/>
    </source>
</evidence>
<feature type="signal peptide" evidence="1">
    <location>
        <begin position="1"/>
        <end position="21"/>
    </location>
</feature>
<evidence type="ECO:0008006" key="4">
    <source>
        <dbReference type="Google" id="ProtNLM"/>
    </source>
</evidence>
<evidence type="ECO:0000256" key="1">
    <source>
        <dbReference type="SAM" id="SignalP"/>
    </source>
</evidence>
<dbReference type="AlphaFoldDB" id="A0A2T5C177"/>
<evidence type="ECO:0000313" key="2">
    <source>
        <dbReference type="EMBL" id="PTN08362.1"/>
    </source>
</evidence>
<dbReference type="EMBL" id="QAAD01000009">
    <property type="protein sequence ID" value="PTN08362.1"/>
    <property type="molecule type" value="Genomic_DNA"/>
</dbReference>
<dbReference type="SUPFAM" id="SSF49464">
    <property type="entry name" value="Carboxypeptidase regulatory domain-like"/>
    <property type="match status" value="1"/>
</dbReference>
<feature type="chain" id="PRO_5015489226" description="Carboxypeptidase-like protein" evidence="1">
    <location>
        <begin position="22"/>
        <end position="260"/>
    </location>
</feature>
<proteinExistence type="predicted"/>